<sequence length="83" mass="8783">MRRTSSPSWGLTLVAAGQPAAAVANLAAAVRRFEQLGDRNAADTYQVVLGLAHRALGDLDLARASWQGAIRLSEPLARRLTGS</sequence>
<dbReference type="EMBL" id="VLKE01000001">
    <property type="protein sequence ID" value="TWH70079.1"/>
    <property type="molecule type" value="Genomic_DNA"/>
</dbReference>
<dbReference type="InterPro" id="IPR011990">
    <property type="entry name" value="TPR-like_helical_dom_sf"/>
</dbReference>
<dbReference type="RefSeq" id="WP_145776453.1">
    <property type="nucleotide sequence ID" value="NZ_BAAATQ010000123.1"/>
</dbReference>
<dbReference type="AlphaFoldDB" id="A0A562IGE0"/>
<keyword evidence="2" id="KW-1185">Reference proteome</keyword>
<reference evidence="1 2" key="1">
    <citation type="submission" date="2019-07" db="EMBL/GenBank/DDBJ databases">
        <title>R&amp;d 2014.</title>
        <authorList>
            <person name="Klenk H.-P."/>
        </authorList>
    </citation>
    <scope>NUCLEOTIDE SEQUENCE [LARGE SCALE GENOMIC DNA]</scope>
    <source>
        <strain evidence="1 2">DSM 43868</strain>
    </source>
</reference>
<gene>
    <name evidence="1" type="ORF">JD77_05099</name>
</gene>
<dbReference type="Gene3D" id="1.25.40.10">
    <property type="entry name" value="Tetratricopeptide repeat domain"/>
    <property type="match status" value="1"/>
</dbReference>
<organism evidence="1 2">
    <name type="scientific">Micromonospora olivasterospora</name>
    <dbReference type="NCBI Taxonomy" id="1880"/>
    <lineage>
        <taxon>Bacteria</taxon>
        <taxon>Bacillati</taxon>
        <taxon>Actinomycetota</taxon>
        <taxon>Actinomycetes</taxon>
        <taxon>Micromonosporales</taxon>
        <taxon>Micromonosporaceae</taxon>
        <taxon>Micromonospora</taxon>
    </lineage>
</organism>
<dbReference type="SUPFAM" id="SSF48452">
    <property type="entry name" value="TPR-like"/>
    <property type="match status" value="1"/>
</dbReference>
<evidence type="ECO:0008006" key="3">
    <source>
        <dbReference type="Google" id="ProtNLM"/>
    </source>
</evidence>
<proteinExistence type="predicted"/>
<evidence type="ECO:0000313" key="2">
    <source>
        <dbReference type="Proteomes" id="UP000319825"/>
    </source>
</evidence>
<accession>A0A562IGE0</accession>
<evidence type="ECO:0000313" key="1">
    <source>
        <dbReference type="EMBL" id="TWH70079.1"/>
    </source>
</evidence>
<protein>
    <recommendedName>
        <fullName evidence="3">Tetratricopeptide repeat protein</fullName>
    </recommendedName>
</protein>
<dbReference type="Proteomes" id="UP000319825">
    <property type="component" value="Unassembled WGS sequence"/>
</dbReference>
<name>A0A562IGE0_MICOL</name>
<comment type="caution">
    <text evidence="1">The sequence shown here is derived from an EMBL/GenBank/DDBJ whole genome shotgun (WGS) entry which is preliminary data.</text>
</comment>